<feature type="transmembrane region" description="Helical" evidence="6">
    <location>
        <begin position="222"/>
        <end position="249"/>
    </location>
</feature>
<evidence type="ECO:0000256" key="6">
    <source>
        <dbReference type="SAM" id="Phobius"/>
    </source>
</evidence>
<dbReference type="InterPro" id="IPR003841">
    <property type="entry name" value="Na/Pi_transpt"/>
</dbReference>
<protein>
    <submittedName>
        <fullName evidence="8">Na/Pi-cotransporter II-like protein</fullName>
    </submittedName>
</protein>
<feature type="domain" description="PhoU" evidence="7">
    <location>
        <begin position="369"/>
        <end position="457"/>
    </location>
</feature>
<keyword evidence="2" id="KW-1003">Cell membrane</keyword>
<feature type="transmembrane region" description="Helical" evidence="6">
    <location>
        <begin position="119"/>
        <end position="137"/>
    </location>
</feature>
<feature type="transmembrane region" description="Helical" evidence="6">
    <location>
        <begin position="187"/>
        <end position="210"/>
    </location>
</feature>
<proteinExistence type="predicted"/>
<keyword evidence="3 6" id="KW-0812">Transmembrane</keyword>
<evidence type="ECO:0000256" key="5">
    <source>
        <dbReference type="ARBA" id="ARBA00023136"/>
    </source>
</evidence>
<dbReference type="NCBIfam" id="TIGR00704">
    <property type="entry name" value="NaPi_cotrn_rel"/>
    <property type="match status" value="1"/>
</dbReference>
<evidence type="ECO:0000256" key="2">
    <source>
        <dbReference type="ARBA" id="ARBA00022475"/>
    </source>
</evidence>
<keyword evidence="4 6" id="KW-1133">Transmembrane helix</keyword>
<dbReference type="InterPro" id="IPR026022">
    <property type="entry name" value="PhoU_dom"/>
</dbReference>
<dbReference type="GO" id="GO:0044341">
    <property type="term" value="P:sodium-dependent phosphate transport"/>
    <property type="evidence" value="ECO:0007669"/>
    <property type="project" value="InterPro"/>
</dbReference>
<dbReference type="InterPro" id="IPR004633">
    <property type="entry name" value="NaPi_cotrn-rel/YqeW-like"/>
</dbReference>
<sequence>MYEKEKEENSKMNEKLQIVFGLLGGLAIFLYGMNMMSECLQKAAGEKMKTILALLTKNPILGVLAGALTTAVLQSSSATTVMAIGFVSAGLMNLPQAISIILGANIGTTMTAQIIAFKLSDYIYIIIFIGFIISFIVKSERAKSIGQTIFAFGLLFLGIETMGSVMKPLASSPFFVDLIAKVADMPVLGVVVGTMMTLVVQSSSATIAVLQNFASQAGPDGVTSILGLTGAIPILLGDNIGTTITALLASVGQPRDAKRTAVAHCIFNLSGALIFIWLIKPFAYVIQMISPKGPEVQVISRQIANAHTSFNIVMTLIWIPLIWLMVKIVMKVIPDAKTSEKREPSRPQFLDDKLIGQPTVALSLARKEITRCSEMAGETLQKLISLVKGETNEQLEEVLEQGHDVGKLTEQINEYLTNMFSSGSLTEKQTTQTAGLMYMLGDVDRVNGLSMEIAESVREKKEQKYKYSKEAMRDLTKSLEQIQGMYREAIQVLMTGSTENAKKIVKKKEKVLDLTIHMGKSHVERVGKGKCSSKLTVPFNHVLQNIGRMGNCCVNIADAVLAQSDLNEFTAFVKEEN</sequence>
<dbReference type="GO" id="GO:0005436">
    <property type="term" value="F:sodium:phosphate symporter activity"/>
    <property type="evidence" value="ECO:0007669"/>
    <property type="project" value="InterPro"/>
</dbReference>
<dbReference type="SUPFAM" id="SSF109755">
    <property type="entry name" value="PhoU-like"/>
    <property type="match status" value="1"/>
</dbReference>
<dbReference type="PANTHER" id="PTHR10010:SF46">
    <property type="entry name" value="SODIUM-DEPENDENT PHOSPHATE TRANSPORT PROTEIN 2B"/>
    <property type="match status" value="1"/>
</dbReference>
<dbReference type="InterPro" id="IPR038078">
    <property type="entry name" value="PhoU-like_sf"/>
</dbReference>
<evidence type="ECO:0000256" key="4">
    <source>
        <dbReference type="ARBA" id="ARBA00022989"/>
    </source>
</evidence>
<dbReference type="Proteomes" id="UP000005359">
    <property type="component" value="Unassembled WGS sequence"/>
</dbReference>
<reference evidence="8 9" key="1">
    <citation type="submission" date="2007-10" db="EMBL/GenBank/DDBJ databases">
        <title>Draft genome sequence of Dorea formicigenerans(ATCC 27755).</title>
        <authorList>
            <person name="Sudarsanam P."/>
            <person name="Ley R."/>
            <person name="Guruge J."/>
            <person name="Turnbaugh P.J."/>
            <person name="Mahowald M."/>
            <person name="Liep D."/>
            <person name="Gordon J."/>
        </authorList>
    </citation>
    <scope>NUCLEOTIDE SEQUENCE [LARGE SCALE GENOMIC DNA]</scope>
    <source>
        <strain evidence="8 9">ATCC 27755</strain>
    </source>
</reference>
<name>B0G630_9FIRM</name>
<dbReference type="STRING" id="411461.DORFOR_01722"/>
<feature type="transmembrane region" description="Helical" evidence="6">
    <location>
        <begin position="16"/>
        <end position="33"/>
    </location>
</feature>
<feature type="transmembrane region" description="Helical" evidence="6">
    <location>
        <begin position="306"/>
        <end position="326"/>
    </location>
</feature>
<accession>B0G630</accession>
<evidence type="ECO:0000259" key="7">
    <source>
        <dbReference type="Pfam" id="PF01895"/>
    </source>
</evidence>
<dbReference type="PaxDb" id="411461-DORFOR_01722"/>
<feature type="transmembrane region" description="Helical" evidence="6">
    <location>
        <begin position="81"/>
        <end position="107"/>
    </location>
</feature>
<dbReference type="eggNOG" id="COG1283">
    <property type="taxonomic scope" value="Bacteria"/>
</dbReference>
<reference evidence="8 9" key="2">
    <citation type="submission" date="2007-10" db="EMBL/GenBank/DDBJ databases">
        <authorList>
            <person name="Fulton L."/>
            <person name="Clifton S."/>
            <person name="Fulton B."/>
            <person name="Xu J."/>
            <person name="Minx P."/>
            <person name="Pepin K.H."/>
            <person name="Johnson M."/>
            <person name="Thiruvilangam P."/>
            <person name="Bhonagiri V."/>
            <person name="Nash W.E."/>
            <person name="Wang C."/>
            <person name="Mardis E.R."/>
            <person name="Wilson R.K."/>
        </authorList>
    </citation>
    <scope>NUCLEOTIDE SEQUENCE [LARGE SCALE GENOMIC DNA]</scope>
    <source>
        <strain evidence="8 9">ATCC 27755</strain>
    </source>
</reference>
<feature type="transmembrane region" description="Helical" evidence="6">
    <location>
        <begin position="149"/>
        <end position="166"/>
    </location>
</feature>
<feature type="domain" description="PhoU" evidence="7">
    <location>
        <begin position="479"/>
        <end position="560"/>
    </location>
</feature>
<dbReference type="Pfam" id="PF02690">
    <property type="entry name" value="Na_Pi_cotrans"/>
    <property type="match status" value="2"/>
</dbReference>
<evidence type="ECO:0000256" key="1">
    <source>
        <dbReference type="ARBA" id="ARBA00004651"/>
    </source>
</evidence>
<organism evidence="8 9">
    <name type="scientific">Dorea formicigenerans ATCC 27755</name>
    <dbReference type="NCBI Taxonomy" id="411461"/>
    <lineage>
        <taxon>Bacteria</taxon>
        <taxon>Bacillati</taxon>
        <taxon>Bacillota</taxon>
        <taxon>Clostridia</taxon>
        <taxon>Lachnospirales</taxon>
        <taxon>Lachnospiraceae</taxon>
        <taxon>Dorea</taxon>
    </lineage>
</organism>
<comment type="subcellular location">
    <subcellularLocation>
        <location evidence="1">Cell membrane</location>
        <topology evidence="1">Multi-pass membrane protein</topology>
    </subcellularLocation>
</comment>
<feature type="transmembrane region" description="Helical" evidence="6">
    <location>
        <begin position="261"/>
        <end position="286"/>
    </location>
</feature>
<comment type="caution">
    <text evidence="8">The sequence shown here is derived from an EMBL/GenBank/DDBJ whole genome shotgun (WGS) entry which is preliminary data.</text>
</comment>
<dbReference type="PANTHER" id="PTHR10010">
    <property type="entry name" value="SOLUTE CARRIER FAMILY 34 SODIUM PHOSPHATE , MEMBER 2-RELATED"/>
    <property type="match status" value="1"/>
</dbReference>
<dbReference type="AlphaFoldDB" id="B0G630"/>
<gene>
    <name evidence="8" type="ORF">DORFOR_01722</name>
</gene>
<evidence type="ECO:0000313" key="8">
    <source>
        <dbReference type="EMBL" id="EDR47230.1"/>
    </source>
</evidence>
<evidence type="ECO:0000256" key="3">
    <source>
        <dbReference type="ARBA" id="ARBA00022692"/>
    </source>
</evidence>
<dbReference type="Pfam" id="PF01895">
    <property type="entry name" value="PhoU"/>
    <property type="match status" value="2"/>
</dbReference>
<dbReference type="NCBIfam" id="NF037997">
    <property type="entry name" value="Na_Pi_symport"/>
    <property type="match status" value="1"/>
</dbReference>
<dbReference type="GO" id="GO:0005886">
    <property type="term" value="C:plasma membrane"/>
    <property type="evidence" value="ECO:0007669"/>
    <property type="project" value="UniProtKB-SubCell"/>
</dbReference>
<keyword evidence="5 6" id="KW-0472">Membrane</keyword>
<dbReference type="EMBL" id="AAXA02000013">
    <property type="protein sequence ID" value="EDR47230.1"/>
    <property type="molecule type" value="Genomic_DNA"/>
</dbReference>
<feature type="transmembrane region" description="Helical" evidence="6">
    <location>
        <begin position="54"/>
        <end position="75"/>
    </location>
</feature>
<evidence type="ECO:0000313" key="9">
    <source>
        <dbReference type="Proteomes" id="UP000005359"/>
    </source>
</evidence>
<dbReference type="Gene3D" id="1.20.58.220">
    <property type="entry name" value="Phosphate transport system protein phou homolog 2, domain 2"/>
    <property type="match status" value="1"/>
</dbReference>